<sequence>MATSHTEGTTMRILTLLGVLLAFAMGATAHAEGVSSDDIECGNKTTCLQSPGDDNGGATG</sequence>
<evidence type="ECO:0000313" key="2">
    <source>
        <dbReference type="EMBL" id="PHQ15269.1"/>
    </source>
</evidence>
<keyword evidence="3" id="KW-1185">Reference proteome</keyword>
<dbReference type="EMBL" id="NTFH01000007">
    <property type="protein sequence ID" value="PHQ15269.1"/>
    <property type="molecule type" value="Genomic_DNA"/>
</dbReference>
<gene>
    <name evidence="2" type="ORF">CLH61_09050</name>
</gene>
<dbReference type="AlphaFoldDB" id="A0A2G1ULF8"/>
<name>A0A2G1ULF8_9GAMM</name>
<organism evidence="2 3">
    <name type="scientific">Marinobacter profundi</name>
    <dbReference type="NCBI Taxonomy" id="2666256"/>
    <lineage>
        <taxon>Bacteria</taxon>
        <taxon>Pseudomonadati</taxon>
        <taxon>Pseudomonadota</taxon>
        <taxon>Gammaproteobacteria</taxon>
        <taxon>Pseudomonadales</taxon>
        <taxon>Marinobacteraceae</taxon>
        <taxon>Marinobacter</taxon>
    </lineage>
</organism>
<keyword evidence="1" id="KW-0732">Signal</keyword>
<evidence type="ECO:0000256" key="1">
    <source>
        <dbReference type="SAM" id="SignalP"/>
    </source>
</evidence>
<feature type="signal peptide" evidence="1">
    <location>
        <begin position="1"/>
        <end position="31"/>
    </location>
</feature>
<accession>A0A2G1ULF8</accession>
<dbReference type="Proteomes" id="UP000231409">
    <property type="component" value="Unassembled WGS sequence"/>
</dbReference>
<comment type="caution">
    <text evidence="2">The sequence shown here is derived from an EMBL/GenBank/DDBJ whole genome shotgun (WGS) entry which is preliminary data.</text>
</comment>
<reference evidence="2 3" key="1">
    <citation type="submission" date="2017-09" db="EMBL/GenBank/DDBJ databases">
        <title>The draft genome sequences of Marinobacter sp. PWS21.</title>
        <authorList>
            <person name="Cao J."/>
        </authorList>
    </citation>
    <scope>NUCLEOTIDE SEQUENCE [LARGE SCALE GENOMIC DNA]</scope>
    <source>
        <strain evidence="2 3">PWS21</strain>
    </source>
</reference>
<evidence type="ECO:0000313" key="3">
    <source>
        <dbReference type="Proteomes" id="UP000231409"/>
    </source>
</evidence>
<proteinExistence type="predicted"/>
<protein>
    <submittedName>
        <fullName evidence="2">Uncharacterized protein</fullName>
    </submittedName>
</protein>
<feature type="chain" id="PRO_5013605504" evidence="1">
    <location>
        <begin position="32"/>
        <end position="60"/>
    </location>
</feature>